<name>F0WRM1_9STRA</name>
<dbReference type="SUPFAM" id="SSF53098">
    <property type="entry name" value="Ribonuclease H-like"/>
    <property type="match status" value="1"/>
</dbReference>
<accession>F0WRM1</accession>
<organism evidence="2">
    <name type="scientific">Albugo laibachii Nc14</name>
    <dbReference type="NCBI Taxonomy" id="890382"/>
    <lineage>
        <taxon>Eukaryota</taxon>
        <taxon>Sar</taxon>
        <taxon>Stramenopiles</taxon>
        <taxon>Oomycota</taxon>
        <taxon>Peronosporomycetes</taxon>
        <taxon>Albuginales</taxon>
        <taxon>Albuginaceae</taxon>
        <taxon>Albugo</taxon>
    </lineage>
</organism>
<dbReference type="HOGENOM" id="CLU_2089308_0_0_1"/>
<dbReference type="GO" id="GO:0003676">
    <property type="term" value="F:nucleic acid binding"/>
    <property type="evidence" value="ECO:0007669"/>
    <property type="project" value="InterPro"/>
</dbReference>
<dbReference type="Pfam" id="PF02171">
    <property type="entry name" value="Piwi"/>
    <property type="match status" value="1"/>
</dbReference>
<dbReference type="PANTHER" id="PTHR22891">
    <property type="entry name" value="EUKARYOTIC TRANSLATION INITIATION FACTOR 2C"/>
    <property type="match status" value="1"/>
</dbReference>
<protein>
    <submittedName>
        <fullName evidence="2">Argonaute1 (AGO1) putative</fullName>
    </submittedName>
</protein>
<sequence>MDQDCIRYAATLRVQGHRVEQIVNCKKWRTNFLYFSIKNQESSPGASCSYRDGFSEGEFEMVLTHEVIAIRAACASLEKDYMPAITFVVVQKRHNTRLFAVDQKDTDRRGMSKLAQL</sequence>
<proteinExistence type="predicted"/>
<reference evidence="2" key="2">
    <citation type="submission" date="2011-02" db="EMBL/GenBank/DDBJ databases">
        <authorList>
            <person name="MacLean D."/>
        </authorList>
    </citation>
    <scope>NUCLEOTIDE SEQUENCE</scope>
</reference>
<evidence type="ECO:0000313" key="2">
    <source>
        <dbReference type="EMBL" id="CCA23985.1"/>
    </source>
</evidence>
<evidence type="ECO:0000259" key="1">
    <source>
        <dbReference type="PROSITE" id="PS50822"/>
    </source>
</evidence>
<dbReference type="InterPro" id="IPR003165">
    <property type="entry name" value="Piwi"/>
</dbReference>
<dbReference type="Gene3D" id="3.30.420.10">
    <property type="entry name" value="Ribonuclease H-like superfamily/Ribonuclease H"/>
    <property type="match status" value="1"/>
</dbReference>
<gene>
    <name evidence="2" type="primary">AlNc14C216G9020</name>
    <name evidence="2" type="ORF">ALNC14_101290</name>
</gene>
<dbReference type="AlphaFoldDB" id="F0WRM1"/>
<reference evidence="2" key="1">
    <citation type="journal article" date="2011" name="PLoS Biol.">
        <title>Gene gain and loss during evolution of obligate parasitism in the white rust pathogen of Arabidopsis thaliana.</title>
        <authorList>
            <person name="Kemen E."/>
            <person name="Gardiner A."/>
            <person name="Schultz-Larsen T."/>
            <person name="Kemen A.C."/>
            <person name="Balmuth A.L."/>
            <person name="Robert-Seilaniantz A."/>
            <person name="Bailey K."/>
            <person name="Holub E."/>
            <person name="Studholme D.J."/>
            <person name="Maclean D."/>
            <person name="Jones J.D."/>
        </authorList>
    </citation>
    <scope>NUCLEOTIDE SEQUENCE</scope>
</reference>
<dbReference type="EMBL" id="FR824261">
    <property type="protein sequence ID" value="CCA23985.1"/>
    <property type="molecule type" value="Genomic_DNA"/>
</dbReference>
<dbReference type="InterPro" id="IPR036397">
    <property type="entry name" value="RNaseH_sf"/>
</dbReference>
<dbReference type="PROSITE" id="PS50822">
    <property type="entry name" value="PIWI"/>
    <property type="match status" value="1"/>
</dbReference>
<dbReference type="InterPro" id="IPR012337">
    <property type="entry name" value="RNaseH-like_sf"/>
</dbReference>
<feature type="domain" description="Piwi" evidence="1">
    <location>
        <begin position="50"/>
        <end position="117"/>
    </location>
</feature>